<evidence type="ECO:0000313" key="2">
    <source>
        <dbReference type="EMBL" id="VDM23909.1"/>
    </source>
</evidence>
<proteinExistence type="predicted"/>
<dbReference type="Proteomes" id="UP000274429">
    <property type="component" value="Unassembled WGS sequence"/>
</dbReference>
<evidence type="ECO:0000313" key="3">
    <source>
        <dbReference type="Proteomes" id="UP000274429"/>
    </source>
</evidence>
<feature type="compositionally biased region" description="Basic and acidic residues" evidence="1">
    <location>
        <begin position="311"/>
        <end position="327"/>
    </location>
</feature>
<feature type="compositionally biased region" description="Polar residues" evidence="1">
    <location>
        <begin position="20"/>
        <end position="30"/>
    </location>
</feature>
<dbReference type="EMBL" id="UYWX01003407">
    <property type="protein sequence ID" value="VDM23909.1"/>
    <property type="molecule type" value="Genomic_DNA"/>
</dbReference>
<feature type="region of interest" description="Disordered" evidence="1">
    <location>
        <begin position="1"/>
        <end position="30"/>
    </location>
</feature>
<accession>A0A0R3WTA4</accession>
<protein>
    <submittedName>
        <fullName evidence="4">PHD domain-containing protein</fullName>
    </submittedName>
</protein>
<dbReference type="WBParaSite" id="TTAC_0000399401-mRNA-1">
    <property type="protein sequence ID" value="TTAC_0000399401-mRNA-1"/>
    <property type="gene ID" value="TTAC_0000399401"/>
</dbReference>
<evidence type="ECO:0000313" key="4">
    <source>
        <dbReference type="WBParaSite" id="TTAC_0000399401-mRNA-1"/>
    </source>
</evidence>
<dbReference type="OrthoDB" id="6265585at2759"/>
<feature type="region of interest" description="Disordered" evidence="1">
    <location>
        <begin position="287"/>
        <end position="357"/>
    </location>
</feature>
<reference evidence="2 3" key="2">
    <citation type="submission" date="2018-11" db="EMBL/GenBank/DDBJ databases">
        <authorList>
            <consortium name="Pathogen Informatics"/>
        </authorList>
    </citation>
    <scope>NUCLEOTIDE SEQUENCE [LARGE SCALE GENOMIC DNA]</scope>
</reference>
<keyword evidence="3" id="KW-1185">Reference proteome</keyword>
<feature type="compositionally biased region" description="Acidic residues" evidence="1">
    <location>
        <begin position="295"/>
        <end position="307"/>
    </location>
</feature>
<dbReference type="STRING" id="6205.A0A0R3WTA4"/>
<sequence>MQETEIPSAGKNDPNPWQCRRSSTFSGSTQGSRLTGVFDVGADDRSLRGALPSTASLASLDDVSTASPPLTPHTPSGFEVSAVGGATTGFQRWCNCVRSATTTAQLHLLLRALERSVRKANRGGRGVPAAIGSYATRFRLPEVRCTACRGPPDEASVSGGSGTVVTAFCLCGGCACPFHQDCLLNSLSRQSSRSLTSIRTNAYRGARTPDAAPITALSCLYSLMPCHINTTAAARQDCLKSALLLCQRCRRLAGGCEEDVGMGEKEHFAEPLPDELLEAVELQEVIDGGGGGQGVDEENDDEEEGEVVEGIQDREGEAGEVDKETSVRTRSITPTATRGRSSLNGLPMARRGHGRRSRGSFSLRYALGAGHRGRSAKRPRYLEDYEGDEMEEGGDQFYCMTMGTKATKTEDVYADADVLYEDEVEAYGDLKPRNKARRGGLSNKGTLTDNNGYILMVNVLFSSLAKILGLEGR</sequence>
<dbReference type="AlphaFoldDB" id="A0A0R3WTA4"/>
<reference evidence="4" key="1">
    <citation type="submission" date="2017-02" db="UniProtKB">
        <authorList>
            <consortium name="WormBaseParasite"/>
        </authorList>
    </citation>
    <scope>IDENTIFICATION</scope>
</reference>
<feature type="compositionally biased region" description="Polar residues" evidence="1">
    <location>
        <begin position="328"/>
        <end position="344"/>
    </location>
</feature>
<gene>
    <name evidence="2" type="ORF">TTAC_LOCUS3979</name>
</gene>
<name>A0A0R3WTA4_HYDTA</name>
<evidence type="ECO:0000256" key="1">
    <source>
        <dbReference type="SAM" id="MobiDB-lite"/>
    </source>
</evidence>
<organism evidence="4">
    <name type="scientific">Hydatigena taeniaeformis</name>
    <name type="common">Feline tapeworm</name>
    <name type="synonym">Taenia taeniaeformis</name>
    <dbReference type="NCBI Taxonomy" id="6205"/>
    <lineage>
        <taxon>Eukaryota</taxon>
        <taxon>Metazoa</taxon>
        <taxon>Spiralia</taxon>
        <taxon>Lophotrochozoa</taxon>
        <taxon>Platyhelminthes</taxon>
        <taxon>Cestoda</taxon>
        <taxon>Eucestoda</taxon>
        <taxon>Cyclophyllidea</taxon>
        <taxon>Taeniidae</taxon>
        <taxon>Hydatigera</taxon>
    </lineage>
</organism>